<organism evidence="2 3">
    <name type="scientific">Flavisolibacter ginsengisoli DSM 18119</name>
    <dbReference type="NCBI Taxonomy" id="1121884"/>
    <lineage>
        <taxon>Bacteria</taxon>
        <taxon>Pseudomonadati</taxon>
        <taxon>Bacteroidota</taxon>
        <taxon>Chitinophagia</taxon>
        <taxon>Chitinophagales</taxon>
        <taxon>Chitinophagaceae</taxon>
        <taxon>Flavisolibacter</taxon>
    </lineage>
</organism>
<keyword evidence="2" id="KW-0808">Transferase</keyword>
<keyword evidence="2" id="KW-0489">Methyltransferase</keyword>
<gene>
    <name evidence="2" type="ORF">SAMN02745131_01871</name>
</gene>
<dbReference type="PANTHER" id="PTHR34203:SF15">
    <property type="entry name" value="SLL1173 PROTEIN"/>
    <property type="match status" value="1"/>
</dbReference>
<dbReference type="EMBL" id="FQUU01000006">
    <property type="protein sequence ID" value="SHF12726.1"/>
    <property type="molecule type" value="Genomic_DNA"/>
</dbReference>
<dbReference type="InterPro" id="IPR006342">
    <property type="entry name" value="FkbM_mtfrase"/>
</dbReference>
<dbReference type="GO" id="GO:0032259">
    <property type="term" value="P:methylation"/>
    <property type="evidence" value="ECO:0007669"/>
    <property type="project" value="UniProtKB-KW"/>
</dbReference>
<dbReference type="STRING" id="1121884.SAMN02745131_01871"/>
<dbReference type="AlphaFoldDB" id="A0A1M4Z560"/>
<protein>
    <submittedName>
        <fullName evidence="2">Methyltransferase, FkbM family</fullName>
    </submittedName>
</protein>
<feature type="domain" description="Methyltransferase FkbM" evidence="1">
    <location>
        <begin position="90"/>
        <end position="241"/>
    </location>
</feature>
<dbReference type="GO" id="GO:0008168">
    <property type="term" value="F:methyltransferase activity"/>
    <property type="evidence" value="ECO:0007669"/>
    <property type="project" value="UniProtKB-KW"/>
</dbReference>
<dbReference type="SUPFAM" id="SSF53335">
    <property type="entry name" value="S-adenosyl-L-methionine-dependent methyltransferases"/>
    <property type="match status" value="1"/>
</dbReference>
<dbReference type="Proteomes" id="UP000184048">
    <property type="component" value="Unassembled WGS sequence"/>
</dbReference>
<dbReference type="InterPro" id="IPR052514">
    <property type="entry name" value="SAM-dependent_MTase"/>
</dbReference>
<reference evidence="2 3" key="1">
    <citation type="submission" date="2016-11" db="EMBL/GenBank/DDBJ databases">
        <authorList>
            <person name="Jaros S."/>
            <person name="Januszkiewicz K."/>
            <person name="Wedrychowicz H."/>
        </authorList>
    </citation>
    <scope>NUCLEOTIDE SEQUENCE [LARGE SCALE GENOMIC DNA]</scope>
    <source>
        <strain evidence="2 3">DSM 18119</strain>
    </source>
</reference>
<name>A0A1M4Z560_9BACT</name>
<dbReference type="RefSeq" id="WP_072835067.1">
    <property type="nucleotide sequence ID" value="NZ_FQUU01000006.1"/>
</dbReference>
<dbReference type="PANTHER" id="PTHR34203">
    <property type="entry name" value="METHYLTRANSFERASE, FKBM FAMILY PROTEIN"/>
    <property type="match status" value="1"/>
</dbReference>
<dbReference type="NCBIfam" id="TIGR01444">
    <property type="entry name" value="fkbM_fam"/>
    <property type="match status" value="1"/>
</dbReference>
<dbReference type="Gene3D" id="3.40.50.150">
    <property type="entry name" value="Vaccinia Virus protein VP39"/>
    <property type="match status" value="1"/>
</dbReference>
<sequence>MQSKSFVLNLWRGITARTKNALLNPYKKAGLSWFKIKQLKHIPAGKVRQYNYKGNTIFYISPSDFLHGLKEIFVQEIYKINLGLSPYIIDCGSNIGLSVIYLKEKYNDAQIIAFEPDKKNFELLSKNITSFKLKDVTLEEKAVWITDTELHFKNEGNMGSKIANSSGANSSTVQAIRLKDFIHRKVDFLKIDIEGAEYEVLKDIKENLHFVQNMFLEYHGSFKENNELIEILEIINQSGFNFYIKEATSVYDYPFVYNDIKPKRDYDVQLNIFCFKN</sequence>
<dbReference type="OrthoDB" id="9785375at2"/>
<evidence type="ECO:0000259" key="1">
    <source>
        <dbReference type="Pfam" id="PF05050"/>
    </source>
</evidence>
<evidence type="ECO:0000313" key="2">
    <source>
        <dbReference type="EMBL" id="SHF12726.1"/>
    </source>
</evidence>
<evidence type="ECO:0000313" key="3">
    <source>
        <dbReference type="Proteomes" id="UP000184048"/>
    </source>
</evidence>
<keyword evidence="3" id="KW-1185">Reference proteome</keyword>
<dbReference type="Pfam" id="PF05050">
    <property type="entry name" value="Methyltransf_21"/>
    <property type="match status" value="1"/>
</dbReference>
<accession>A0A1M4Z560</accession>
<dbReference type="InterPro" id="IPR029063">
    <property type="entry name" value="SAM-dependent_MTases_sf"/>
</dbReference>
<proteinExistence type="predicted"/>